<dbReference type="AlphaFoldDB" id="A0A420XIT7"/>
<sequence>MKAKEFRVTSTVNSIYPQDAAEFINKTVMESIGITAFSPKEEEYIFSTLENEINSCDPDIIPFLKIEVEEVEFEDE</sequence>
<name>A0A420XIT7_9PAST</name>
<evidence type="ECO:0000313" key="2">
    <source>
        <dbReference type="Proteomes" id="UP000280099"/>
    </source>
</evidence>
<reference evidence="1 2" key="1">
    <citation type="submission" date="2018-10" db="EMBL/GenBank/DDBJ databases">
        <title>Genomic Encyclopedia of Type Strains, Phase IV (KMG-IV): sequencing the most valuable type-strain genomes for metagenomic binning, comparative biology and taxonomic classification.</title>
        <authorList>
            <person name="Goeker M."/>
        </authorList>
    </citation>
    <scope>NUCLEOTIDE SEQUENCE [LARGE SCALE GENOMIC DNA]</scope>
    <source>
        <strain evidence="1 2">DSM 23800</strain>
    </source>
</reference>
<dbReference type="OrthoDB" id="9770694at2"/>
<gene>
    <name evidence="1" type="ORF">DES31_0481</name>
</gene>
<dbReference type="Proteomes" id="UP000280099">
    <property type="component" value="Unassembled WGS sequence"/>
</dbReference>
<comment type="caution">
    <text evidence="1">The sequence shown here is derived from an EMBL/GenBank/DDBJ whole genome shotgun (WGS) entry which is preliminary data.</text>
</comment>
<accession>A0A420XIT7</accession>
<evidence type="ECO:0000313" key="1">
    <source>
        <dbReference type="EMBL" id="RKR77156.1"/>
    </source>
</evidence>
<organism evidence="1 2">
    <name type="scientific">Otariodibacter oris</name>
    <dbReference type="NCBI Taxonomy" id="1032623"/>
    <lineage>
        <taxon>Bacteria</taxon>
        <taxon>Pseudomonadati</taxon>
        <taxon>Pseudomonadota</taxon>
        <taxon>Gammaproteobacteria</taxon>
        <taxon>Pasteurellales</taxon>
        <taxon>Pasteurellaceae</taxon>
        <taxon>Otariodibacter</taxon>
    </lineage>
</organism>
<proteinExistence type="predicted"/>
<dbReference type="EMBL" id="RBJC01000004">
    <property type="protein sequence ID" value="RKR77156.1"/>
    <property type="molecule type" value="Genomic_DNA"/>
</dbReference>
<protein>
    <submittedName>
        <fullName evidence="1">Uncharacterized protein</fullName>
    </submittedName>
</protein>
<keyword evidence="2" id="KW-1185">Reference proteome</keyword>
<dbReference type="RefSeq" id="WP_121121616.1">
    <property type="nucleotide sequence ID" value="NZ_CP016604.1"/>
</dbReference>